<sequence>MKYILYDRSSQPPTERSSFIIRIILLIILSLIYIISVIFITPALIKCLFNKVTACIQTIDLQPLAYHAPSPVPFILDNRINEAL</sequence>
<dbReference type="EMBL" id="CAJOBJ010000075">
    <property type="protein sequence ID" value="CAF3792042.1"/>
    <property type="molecule type" value="Genomic_DNA"/>
</dbReference>
<evidence type="ECO:0000313" key="3">
    <source>
        <dbReference type="Proteomes" id="UP000681720"/>
    </source>
</evidence>
<protein>
    <submittedName>
        <fullName evidence="2">Uncharacterized protein</fullName>
    </submittedName>
</protein>
<gene>
    <name evidence="2" type="ORF">GIL414_LOCUS601</name>
</gene>
<name>A0A8S2JBE3_9BILA</name>
<organism evidence="2 3">
    <name type="scientific">Rotaria magnacalcarata</name>
    <dbReference type="NCBI Taxonomy" id="392030"/>
    <lineage>
        <taxon>Eukaryota</taxon>
        <taxon>Metazoa</taxon>
        <taxon>Spiralia</taxon>
        <taxon>Gnathifera</taxon>
        <taxon>Rotifera</taxon>
        <taxon>Eurotatoria</taxon>
        <taxon>Bdelloidea</taxon>
        <taxon>Philodinida</taxon>
        <taxon>Philodinidae</taxon>
        <taxon>Rotaria</taxon>
    </lineage>
</organism>
<evidence type="ECO:0000313" key="2">
    <source>
        <dbReference type="EMBL" id="CAF3792042.1"/>
    </source>
</evidence>
<reference evidence="2" key="1">
    <citation type="submission" date="2021-02" db="EMBL/GenBank/DDBJ databases">
        <authorList>
            <person name="Nowell W R."/>
        </authorList>
    </citation>
    <scope>NUCLEOTIDE SEQUENCE</scope>
</reference>
<dbReference type="AlphaFoldDB" id="A0A8S2JBE3"/>
<proteinExistence type="predicted"/>
<keyword evidence="1" id="KW-0472">Membrane</keyword>
<keyword evidence="1" id="KW-1133">Transmembrane helix</keyword>
<keyword evidence="1" id="KW-0812">Transmembrane</keyword>
<feature type="transmembrane region" description="Helical" evidence="1">
    <location>
        <begin position="20"/>
        <end position="45"/>
    </location>
</feature>
<comment type="caution">
    <text evidence="2">The sequence shown here is derived from an EMBL/GenBank/DDBJ whole genome shotgun (WGS) entry which is preliminary data.</text>
</comment>
<evidence type="ECO:0000256" key="1">
    <source>
        <dbReference type="SAM" id="Phobius"/>
    </source>
</evidence>
<dbReference type="Proteomes" id="UP000681720">
    <property type="component" value="Unassembled WGS sequence"/>
</dbReference>
<accession>A0A8S2JBE3</accession>